<dbReference type="EMBL" id="LK391711">
    <property type="protein sequence ID" value="CDR98042.1"/>
    <property type="molecule type" value="Genomic_DNA"/>
</dbReference>
<dbReference type="RefSeq" id="XP_012770228.1">
    <property type="nucleotide sequence ID" value="XM_012914774.1"/>
</dbReference>
<protein>
    <recommendedName>
        <fullName evidence="8">6-Cys domain-containing protein</fullName>
    </recommendedName>
</protein>
<dbReference type="GO" id="GO:0005886">
    <property type="term" value="C:plasma membrane"/>
    <property type="evidence" value="ECO:0007669"/>
    <property type="project" value="UniProtKB-SubCell"/>
</dbReference>
<feature type="domain" description="6-Cys" evidence="8">
    <location>
        <begin position="842"/>
        <end position="973"/>
    </location>
</feature>
<evidence type="ECO:0000256" key="1">
    <source>
        <dbReference type="ARBA" id="ARBA00004236"/>
    </source>
</evidence>
<keyword evidence="6" id="KW-1015">Disulfide bond</keyword>
<evidence type="ECO:0000259" key="8">
    <source>
        <dbReference type="PROSITE" id="PS51701"/>
    </source>
</evidence>
<evidence type="ECO:0000256" key="2">
    <source>
        <dbReference type="ARBA" id="ARBA00004241"/>
    </source>
</evidence>
<organism evidence="9 10">
    <name type="scientific">Babesia bigemina</name>
    <dbReference type="NCBI Taxonomy" id="5866"/>
    <lineage>
        <taxon>Eukaryota</taxon>
        <taxon>Sar</taxon>
        <taxon>Alveolata</taxon>
        <taxon>Apicomplexa</taxon>
        <taxon>Aconoidasida</taxon>
        <taxon>Piroplasmida</taxon>
        <taxon>Babesiidae</taxon>
        <taxon>Babesia</taxon>
    </lineage>
</organism>
<keyword evidence="5" id="KW-0472">Membrane</keyword>
<dbReference type="GO" id="GO:0009986">
    <property type="term" value="C:cell surface"/>
    <property type="evidence" value="ECO:0007669"/>
    <property type="project" value="UniProtKB-SubCell"/>
</dbReference>
<dbReference type="Pfam" id="PF07422">
    <property type="entry name" value="s48_45"/>
    <property type="match status" value="1"/>
</dbReference>
<dbReference type="Proteomes" id="UP000033188">
    <property type="component" value="Chromosome 5"/>
</dbReference>
<evidence type="ECO:0000313" key="10">
    <source>
        <dbReference type="Proteomes" id="UP000033188"/>
    </source>
</evidence>
<comment type="subcellular location">
    <subcellularLocation>
        <location evidence="1">Cell membrane</location>
    </subcellularLocation>
    <subcellularLocation>
        <location evidence="2">Cell surface</location>
    </subcellularLocation>
</comment>
<reference evidence="10" key="1">
    <citation type="journal article" date="2014" name="Nucleic Acids Res.">
        <title>The evolutionary dynamics of variant antigen genes in Babesia reveal a history of genomic innovation underlying host-parasite interaction.</title>
        <authorList>
            <person name="Jackson A.P."/>
            <person name="Otto T.D."/>
            <person name="Darby A."/>
            <person name="Ramaprasad A."/>
            <person name="Xia D."/>
            <person name="Echaide I.E."/>
            <person name="Farber M."/>
            <person name="Gahlot S."/>
            <person name="Gamble J."/>
            <person name="Gupta D."/>
            <person name="Gupta Y."/>
            <person name="Jackson L."/>
            <person name="Malandrin L."/>
            <person name="Malas T.B."/>
            <person name="Moussa E."/>
            <person name="Nair M."/>
            <person name="Reid A.J."/>
            <person name="Sanders M."/>
            <person name="Sharma J."/>
            <person name="Tracey A."/>
            <person name="Quail M.A."/>
            <person name="Weir W."/>
            <person name="Wastling J.M."/>
            <person name="Hall N."/>
            <person name="Willadsen P."/>
            <person name="Lingelbach K."/>
            <person name="Shiels B."/>
            <person name="Tait A."/>
            <person name="Berriman M."/>
            <person name="Allred D.R."/>
            <person name="Pain A."/>
        </authorList>
    </citation>
    <scope>NUCLEOTIDE SEQUENCE [LARGE SCALE GENOMIC DNA]</scope>
    <source>
        <strain evidence="10">Bond</strain>
    </source>
</reference>
<dbReference type="OrthoDB" id="365660at2759"/>
<dbReference type="AlphaFoldDB" id="A0A061DCW3"/>
<keyword evidence="4" id="KW-0732">Signal</keyword>
<gene>
    <name evidence="9" type="ORF">BBBOND_0405260</name>
</gene>
<evidence type="ECO:0000256" key="3">
    <source>
        <dbReference type="ARBA" id="ARBA00022475"/>
    </source>
</evidence>
<name>A0A061DCW3_BABBI</name>
<dbReference type="InterPro" id="IPR010884">
    <property type="entry name" value="6_CYS_dom"/>
</dbReference>
<keyword evidence="3" id="KW-1003">Cell membrane</keyword>
<dbReference type="KEGG" id="bbig:BBBOND_0405260"/>
<proteinExistence type="predicted"/>
<accession>A0A061DCW3</accession>
<evidence type="ECO:0000256" key="5">
    <source>
        <dbReference type="ARBA" id="ARBA00023136"/>
    </source>
</evidence>
<evidence type="ECO:0000313" key="9">
    <source>
        <dbReference type="EMBL" id="CDR98042.1"/>
    </source>
</evidence>
<dbReference type="PROSITE" id="PS51701">
    <property type="entry name" value="6_CYS"/>
    <property type="match status" value="1"/>
</dbReference>
<keyword evidence="7" id="KW-0325">Glycoprotein</keyword>
<dbReference type="GeneID" id="24566583"/>
<evidence type="ECO:0000256" key="4">
    <source>
        <dbReference type="ARBA" id="ARBA00022729"/>
    </source>
</evidence>
<evidence type="ECO:0000256" key="7">
    <source>
        <dbReference type="ARBA" id="ARBA00023180"/>
    </source>
</evidence>
<keyword evidence="10" id="KW-1185">Reference proteome</keyword>
<dbReference type="VEuPathDB" id="PiroplasmaDB:BBBOND_0405260"/>
<sequence>MAKCRLKSIICAISAICFCRIKPIDALHCDFGDSGDFLSENALFLCRMDITYASLADVICPNRLNGTEYVWHPQPTSYKQAHLKTYLTGNGKFRAVPLSEVILAESKTPLVWFQLRASEVALKVNFMSADTYAITARRAMFICGPRKLVMSDTLQRQLDGMYTALQMQQLPWTPATPLTQELAKIGKPIGVFVLHRGDVHLPLQGCGSRPSPLFAADTEVTVDPNTGVRSCVADPTSRAPIGFVCEGRIEPEECMKSLLDKKGNILNAPTPYSHRNLHNSATWVIAKYFSELALPEFSGECRCIDNKTGEVKATMEIRSKTEYICDIASMIEHKDLQPTSSPWCSVVLHPGSTLTIKLPKEQIYSTSTGIAADDYQDENAAVDVAQDRLTDQSSPPPSVYEYDAEFHPHNLAVVRQLASFYDFNIYDEIMYQDALAGDALELDVSQISQGEVKLKYHLGKPLTLIGGHNSFLYHWTSKSTKYDSQDNIRATVNVSFAFSHEYRIIGCNRKAPRVFDRALSSHYCAKKQMGNGIGDIYECSYNQTTRMLKTGIYCSPDEELLPMNCDSVGYDLSSNQVMPFPEMVRNVTPHSIPGLQVFEIGFDNIPLSHACICVDKRGYETSRFILGSRHKQHYTYLIHRKNKLRKFIPSISPPRNRAELLVDGIGTSKLLTISYEPQRPITLKVGTTLVMSCSLDDKLQHVKYDGKIKAKWLPPELEEFYYTVKYTTNGTRLVRTSYKRSMVTSADGFRVSYEDGGWPTYHQINLESSKSAIVISKDPLYGKFIPMAFVCGKAPTLSDLSIVTDDGNTSDSSTHPIGQTTKWSGIYTWHVVEVAVETTDPYMQGCGVTYESDELFKPETPKLYNSTGERKFGCKIDLHKARQAAFYCPAPYVLDPPGCFNQVLVNGRVKNISDFTTALVASHSNHFVLLYSFSNLSGLGEEVRQTPPLECHCVTTKGVVLSTIQIENYYTYE</sequence>
<evidence type="ECO:0000256" key="6">
    <source>
        <dbReference type="ARBA" id="ARBA00023157"/>
    </source>
</evidence>
<dbReference type="InterPro" id="IPR038160">
    <property type="entry name" value="6_CYS_dom_sf"/>
</dbReference>
<dbReference type="Gene3D" id="2.60.40.2860">
    <property type="match status" value="2"/>
</dbReference>